<dbReference type="Proteomes" id="UP001459277">
    <property type="component" value="Unassembled WGS sequence"/>
</dbReference>
<name>A0AAW2D5K0_9ROSI</name>
<keyword evidence="2" id="KW-1185">Reference proteome</keyword>
<dbReference type="AlphaFoldDB" id="A0AAW2D5K0"/>
<reference evidence="1 2" key="1">
    <citation type="submission" date="2024-01" db="EMBL/GenBank/DDBJ databases">
        <title>A telomere-to-telomere, gap-free genome of sweet tea (Lithocarpus litseifolius).</title>
        <authorList>
            <person name="Zhou J."/>
        </authorList>
    </citation>
    <scope>NUCLEOTIDE SEQUENCE [LARGE SCALE GENOMIC DNA]</scope>
    <source>
        <strain evidence="1">Zhou-2022a</strain>
        <tissue evidence="1">Leaf</tissue>
    </source>
</reference>
<evidence type="ECO:0000313" key="2">
    <source>
        <dbReference type="Proteomes" id="UP001459277"/>
    </source>
</evidence>
<sequence>MSSMAQPTSSSGDESPLGGTRGSAAFLQTLNKYVSYCFDASCDQNNVGSAAVLRDQDWNAIGQRGEKLEQVVIEGITDCSVSILSLYSEPIEGYAANVINFILNPACKKDISALASSSFGNGIR</sequence>
<protein>
    <submittedName>
        <fullName evidence="1">Uncharacterized protein</fullName>
    </submittedName>
</protein>
<gene>
    <name evidence="1" type="ORF">SO802_013152</name>
</gene>
<dbReference type="EMBL" id="JAZDWU010000004">
    <property type="protein sequence ID" value="KAL0005591.1"/>
    <property type="molecule type" value="Genomic_DNA"/>
</dbReference>
<accession>A0AAW2D5K0</accession>
<evidence type="ECO:0000313" key="1">
    <source>
        <dbReference type="EMBL" id="KAL0005591.1"/>
    </source>
</evidence>
<organism evidence="1 2">
    <name type="scientific">Lithocarpus litseifolius</name>
    <dbReference type="NCBI Taxonomy" id="425828"/>
    <lineage>
        <taxon>Eukaryota</taxon>
        <taxon>Viridiplantae</taxon>
        <taxon>Streptophyta</taxon>
        <taxon>Embryophyta</taxon>
        <taxon>Tracheophyta</taxon>
        <taxon>Spermatophyta</taxon>
        <taxon>Magnoliopsida</taxon>
        <taxon>eudicotyledons</taxon>
        <taxon>Gunneridae</taxon>
        <taxon>Pentapetalae</taxon>
        <taxon>rosids</taxon>
        <taxon>fabids</taxon>
        <taxon>Fagales</taxon>
        <taxon>Fagaceae</taxon>
        <taxon>Lithocarpus</taxon>
    </lineage>
</organism>
<proteinExistence type="predicted"/>
<comment type="caution">
    <text evidence="1">The sequence shown here is derived from an EMBL/GenBank/DDBJ whole genome shotgun (WGS) entry which is preliminary data.</text>
</comment>